<dbReference type="EMBL" id="CM046395">
    <property type="protein sequence ID" value="KAI8542573.1"/>
    <property type="molecule type" value="Genomic_DNA"/>
</dbReference>
<sequence length="162" mass="17488">MIHTLTYYLSEHPSIVNFRWSHTQSYGSTWSFLFTSISLYLFLSLSLHLLLSLLPCTEHVPLSPIPAIHSLSMSLLSATIFAGTLLSAAAAEIRDTRWLFTRRTKNPRSSGSSASPSAPAPRAASSSGPMSSTSLAFSPRSPSSSSSSSSLSLSPPEPWWGK</sequence>
<organism evidence="1 2">
    <name type="scientific">Rhododendron molle</name>
    <name type="common">Chinese azalea</name>
    <name type="synonym">Azalea mollis</name>
    <dbReference type="NCBI Taxonomy" id="49168"/>
    <lineage>
        <taxon>Eukaryota</taxon>
        <taxon>Viridiplantae</taxon>
        <taxon>Streptophyta</taxon>
        <taxon>Embryophyta</taxon>
        <taxon>Tracheophyta</taxon>
        <taxon>Spermatophyta</taxon>
        <taxon>Magnoliopsida</taxon>
        <taxon>eudicotyledons</taxon>
        <taxon>Gunneridae</taxon>
        <taxon>Pentapetalae</taxon>
        <taxon>asterids</taxon>
        <taxon>Ericales</taxon>
        <taxon>Ericaceae</taxon>
        <taxon>Ericoideae</taxon>
        <taxon>Rhodoreae</taxon>
        <taxon>Rhododendron</taxon>
    </lineage>
</organism>
<keyword evidence="2" id="KW-1185">Reference proteome</keyword>
<reference evidence="1" key="1">
    <citation type="submission" date="2022-02" db="EMBL/GenBank/DDBJ databases">
        <title>Plant Genome Project.</title>
        <authorList>
            <person name="Zhang R.-G."/>
        </authorList>
    </citation>
    <scope>NUCLEOTIDE SEQUENCE</scope>
    <source>
        <strain evidence="1">AT1</strain>
    </source>
</reference>
<evidence type="ECO:0000313" key="2">
    <source>
        <dbReference type="Proteomes" id="UP001062846"/>
    </source>
</evidence>
<accession>A0ACC0MQJ6</accession>
<gene>
    <name evidence="1" type="ORF">RHMOL_Rhmol08G0148100</name>
</gene>
<comment type="caution">
    <text evidence="1">The sequence shown here is derived from an EMBL/GenBank/DDBJ whole genome shotgun (WGS) entry which is preliminary data.</text>
</comment>
<dbReference type="Proteomes" id="UP001062846">
    <property type="component" value="Chromosome 8"/>
</dbReference>
<protein>
    <submittedName>
        <fullName evidence="1">Uncharacterized protein</fullName>
    </submittedName>
</protein>
<evidence type="ECO:0000313" key="1">
    <source>
        <dbReference type="EMBL" id="KAI8542573.1"/>
    </source>
</evidence>
<name>A0ACC0MQJ6_RHOML</name>
<proteinExistence type="predicted"/>